<dbReference type="InterPro" id="IPR027417">
    <property type="entry name" value="P-loop_NTPase"/>
</dbReference>
<gene>
    <name evidence="1" type="ORF">DICPUDRAFT_158434</name>
</gene>
<feature type="non-terminal residue" evidence="1">
    <location>
        <position position="229"/>
    </location>
</feature>
<sequence>FMLTTLKNYKKKVVLLFDDFQNVLGKNDVQDFLLFLKRLRDHPSGIIQSIVFFGNYDLFQLSSLLLRFNTSSPVSFDSNVFLSKATKEETKSLFLQWSKDNGIHLNDDFLNQLYFYSNGDPHLNGIFGIALTSQLRNRQDLSNFGSIKKSIFDLMKQQQQYYFLKSYVAKSSLGDILNGIVLKTSSVEDINYSDLITLSNFGLFYYINSRFEISAPILIDYLLEKSSVL</sequence>
<dbReference type="VEuPathDB" id="AmoebaDB:DICPUDRAFT_158434"/>
<dbReference type="RefSeq" id="XP_003293562.1">
    <property type="nucleotide sequence ID" value="XM_003293514.1"/>
</dbReference>
<dbReference type="EMBL" id="GL871377">
    <property type="protein sequence ID" value="EGC29921.1"/>
    <property type="molecule type" value="Genomic_DNA"/>
</dbReference>
<dbReference type="GeneID" id="10504872"/>
<proteinExistence type="predicted"/>
<dbReference type="InParanoid" id="F1A1L8"/>
<dbReference type="Proteomes" id="UP000001064">
    <property type="component" value="Unassembled WGS sequence"/>
</dbReference>
<name>F1A1L8_DICPU</name>
<dbReference type="KEGG" id="dpp:DICPUDRAFT_158434"/>
<evidence type="ECO:0000313" key="2">
    <source>
        <dbReference type="Proteomes" id="UP000001064"/>
    </source>
</evidence>
<protein>
    <submittedName>
        <fullName evidence="1">Uncharacterized protein</fullName>
    </submittedName>
</protein>
<dbReference type="AlphaFoldDB" id="F1A1L8"/>
<accession>F1A1L8</accession>
<reference evidence="2" key="1">
    <citation type="journal article" date="2011" name="Genome Biol.">
        <title>Comparative genomics of the social amoebae Dictyostelium discoideum and Dictyostelium purpureum.</title>
        <authorList>
            <consortium name="US DOE Joint Genome Institute (JGI-PGF)"/>
            <person name="Sucgang R."/>
            <person name="Kuo A."/>
            <person name="Tian X."/>
            <person name="Salerno W."/>
            <person name="Parikh A."/>
            <person name="Feasley C.L."/>
            <person name="Dalin E."/>
            <person name="Tu H."/>
            <person name="Huang E."/>
            <person name="Barry K."/>
            <person name="Lindquist E."/>
            <person name="Shapiro H."/>
            <person name="Bruce D."/>
            <person name="Schmutz J."/>
            <person name="Salamov A."/>
            <person name="Fey P."/>
            <person name="Gaudet P."/>
            <person name="Anjard C."/>
            <person name="Babu M.M."/>
            <person name="Basu S."/>
            <person name="Bushmanova Y."/>
            <person name="van der Wel H."/>
            <person name="Katoh-Kurasawa M."/>
            <person name="Dinh C."/>
            <person name="Coutinho P.M."/>
            <person name="Saito T."/>
            <person name="Elias M."/>
            <person name="Schaap P."/>
            <person name="Kay R.R."/>
            <person name="Henrissat B."/>
            <person name="Eichinger L."/>
            <person name="Rivero F."/>
            <person name="Putnam N.H."/>
            <person name="West C.M."/>
            <person name="Loomis W.F."/>
            <person name="Chisholm R.L."/>
            <person name="Shaulsky G."/>
            <person name="Strassmann J.E."/>
            <person name="Queller D.C."/>
            <person name="Kuspa A."/>
            <person name="Grigoriev I.V."/>
        </authorList>
    </citation>
    <scope>NUCLEOTIDE SEQUENCE [LARGE SCALE GENOMIC DNA]</scope>
    <source>
        <strain evidence="2">QSDP1</strain>
    </source>
</reference>
<organism evidence="1 2">
    <name type="scientific">Dictyostelium purpureum</name>
    <name type="common">Slime mold</name>
    <dbReference type="NCBI Taxonomy" id="5786"/>
    <lineage>
        <taxon>Eukaryota</taxon>
        <taxon>Amoebozoa</taxon>
        <taxon>Evosea</taxon>
        <taxon>Eumycetozoa</taxon>
        <taxon>Dictyostelia</taxon>
        <taxon>Dictyosteliales</taxon>
        <taxon>Dictyosteliaceae</taxon>
        <taxon>Dictyostelium</taxon>
    </lineage>
</organism>
<keyword evidence="2" id="KW-1185">Reference proteome</keyword>
<dbReference type="SUPFAM" id="SSF52540">
    <property type="entry name" value="P-loop containing nucleoside triphosphate hydrolases"/>
    <property type="match status" value="1"/>
</dbReference>
<evidence type="ECO:0000313" key="1">
    <source>
        <dbReference type="EMBL" id="EGC29921.1"/>
    </source>
</evidence>